<reference evidence="2" key="1">
    <citation type="submission" date="2018-09" db="EMBL/GenBank/DDBJ databases">
        <title>Yersinia hibernicus sp. nov.</title>
        <authorList>
            <person name="Nguyen S.V."/>
            <person name="Mundanda D.M."/>
            <person name="Anes J."/>
            <person name="Fanning S."/>
        </authorList>
    </citation>
    <scope>NUCLEOTIDE SEQUENCE [LARGE SCALE GENOMIC DNA]</scope>
    <source>
        <strain evidence="2">CFS1934</strain>
    </source>
</reference>
<sequence>MSELQANLAFRQGLTYNSINVFPSSFKLHRCWLFAFTPMTYSCKFRDSPLAALLQLEFFWVIAASKQMLVH</sequence>
<protein>
    <submittedName>
        <fullName evidence="1">Uncharacterized protein</fullName>
    </submittedName>
</protein>
<gene>
    <name evidence="1" type="ORF">D5F51_19610</name>
</gene>
<name>A0ABX5R598_9GAMM</name>
<organism evidence="1 2">
    <name type="scientific">Yersinia hibernica</name>
    <dbReference type="NCBI Taxonomy" id="2339259"/>
    <lineage>
        <taxon>Bacteria</taxon>
        <taxon>Pseudomonadati</taxon>
        <taxon>Pseudomonadota</taxon>
        <taxon>Gammaproteobacteria</taxon>
        <taxon>Enterobacterales</taxon>
        <taxon>Yersiniaceae</taxon>
        <taxon>Yersinia</taxon>
    </lineage>
</organism>
<keyword evidence="2" id="KW-1185">Reference proteome</keyword>
<accession>A0ABX5R598</accession>
<dbReference type="Proteomes" id="UP000288804">
    <property type="component" value="Chromosome"/>
</dbReference>
<proteinExistence type="predicted"/>
<dbReference type="EMBL" id="CP032487">
    <property type="protein sequence ID" value="QAX80536.1"/>
    <property type="molecule type" value="Genomic_DNA"/>
</dbReference>
<evidence type="ECO:0000313" key="1">
    <source>
        <dbReference type="EMBL" id="QAX80536.1"/>
    </source>
</evidence>
<evidence type="ECO:0000313" key="2">
    <source>
        <dbReference type="Proteomes" id="UP000288804"/>
    </source>
</evidence>